<dbReference type="Gene3D" id="3.90.1150.10">
    <property type="entry name" value="Aspartate Aminotransferase, domain 1"/>
    <property type="match status" value="1"/>
</dbReference>
<evidence type="ECO:0000256" key="1">
    <source>
        <dbReference type="ARBA" id="ARBA00001933"/>
    </source>
</evidence>
<comment type="caution">
    <text evidence="6">The sequence shown here is derived from an EMBL/GenBank/DDBJ whole genome shotgun (WGS) entry which is preliminary data.</text>
</comment>
<dbReference type="Gene3D" id="3.40.640.10">
    <property type="entry name" value="Type I PLP-dependent aspartate aminotransferase-like (Major domain)"/>
    <property type="match status" value="1"/>
</dbReference>
<feature type="region of interest" description="Disordered" evidence="5">
    <location>
        <begin position="1"/>
        <end position="43"/>
    </location>
</feature>
<reference evidence="7" key="1">
    <citation type="journal article" date="2019" name="Int. J. Syst. Evol. Microbiol.">
        <title>The Global Catalogue of Microorganisms (GCM) 10K type strain sequencing project: providing services to taxonomists for standard genome sequencing and annotation.</title>
        <authorList>
            <consortium name="The Broad Institute Genomics Platform"/>
            <consortium name="The Broad Institute Genome Sequencing Center for Infectious Disease"/>
            <person name="Wu L."/>
            <person name="Ma J."/>
        </authorList>
    </citation>
    <scope>NUCLEOTIDE SEQUENCE [LARGE SCALE GENOMIC DNA]</scope>
    <source>
        <strain evidence="7">WLHS5</strain>
    </source>
</reference>
<dbReference type="Pfam" id="PF01053">
    <property type="entry name" value="Cys_Met_Meta_PP"/>
    <property type="match status" value="1"/>
</dbReference>
<dbReference type="PIRSF" id="PIRSF001434">
    <property type="entry name" value="CGS"/>
    <property type="match status" value="1"/>
</dbReference>
<evidence type="ECO:0000256" key="3">
    <source>
        <dbReference type="ARBA" id="ARBA00022898"/>
    </source>
</evidence>
<protein>
    <submittedName>
        <fullName evidence="6">Trans-sulfuration enzyme family protein</fullName>
    </submittedName>
</protein>
<dbReference type="InterPro" id="IPR015422">
    <property type="entry name" value="PyrdxlP-dep_Trfase_small"/>
</dbReference>
<comment type="similarity">
    <text evidence="2 4">Belongs to the trans-sulfuration enzymes family.</text>
</comment>
<dbReference type="PROSITE" id="PS00868">
    <property type="entry name" value="CYS_MET_METAB_PP"/>
    <property type="match status" value="1"/>
</dbReference>
<evidence type="ECO:0000256" key="5">
    <source>
        <dbReference type="SAM" id="MobiDB-lite"/>
    </source>
</evidence>
<dbReference type="InterPro" id="IPR000277">
    <property type="entry name" value="Cys/Met-Metab_PyrdxlP-dep_enz"/>
</dbReference>
<evidence type="ECO:0000313" key="7">
    <source>
        <dbReference type="Proteomes" id="UP001596504"/>
    </source>
</evidence>
<dbReference type="SUPFAM" id="SSF53383">
    <property type="entry name" value="PLP-dependent transferases"/>
    <property type="match status" value="1"/>
</dbReference>
<name>A0ABW2LEM4_9PSEU</name>
<dbReference type="PANTHER" id="PTHR11808">
    <property type="entry name" value="TRANS-SULFURATION ENZYME FAMILY MEMBER"/>
    <property type="match status" value="1"/>
</dbReference>
<keyword evidence="3 4" id="KW-0663">Pyridoxal phosphate</keyword>
<evidence type="ECO:0000256" key="2">
    <source>
        <dbReference type="ARBA" id="ARBA00009077"/>
    </source>
</evidence>
<dbReference type="Proteomes" id="UP001596504">
    <property type="component" value="Unassembled WGS sequence"/>
</dbReference>
<dbReference type="CDD" id="cd00614">
    <property type="entry name" value="CGS_like"/>
    <property type="match status" value="1"/>
</dbReference>
<accession>A0ABW2LEM4</accession>
<dbReference type="InterPro" id="IPR054542">
    <property type="entry name" value="Cys_met_metab_PP"/>
</dbReference>
<gene>
    <name evidence="6" type="ORF">ACFQRI_00285</name>
</gene>
<dbReference type="InterPro" id="IPR015424">
    <property type="entry name" value="PyrdxlP-dep_Trfase"/>
</dbReference>
<dbReference type="RefSeq" id="WP_380662716.1">
    <property type="nucleotide sequence ID" value="NZ_JBHTCJ010000001.1"/>
</dbReference>
<organism evidence="6 7">
    <name type="scientific">Saccharopolyspora griseoalba</name>
    <dbReference type="NCBI Taxonomy" id="1431848"/>
    <lineage>
        <taxon>Bacteria</taxon>
        <taxon>Bacillati</taxon>
        <taxon>Actinomycetota</taxon>
        <taxon>Actinomycetes</taxon>
        <taxon>Pseudonocardiales</taxon>
        <taxon>Pseudonocardiaceae</taxon>
        <taxon>Saccharopolyspora</taxon>
    </lineage>
</organism>
<feature type="compositionally biased region" description="Basic and acidic residues" evidence="5">
    <location>
        <begin position="14"/>
        <end position="25"/>
    </location>
</feature>
<comment type="cofactor">
    <cofactor evidence="1 4">
        <name>pyridoxal 5'-phosphate</name>
        <dbReference type="ChEBI" id="CHEBI:597326"/>
    </cofactor>
</comment>
<sequence length="413" mass="44165">MTSTPPRTPAAEPSRPDKNDHRTLTDESWAVHGGNRPDDTTGAIRTPIVMANSYRLPEDPTALDDHDVDALVYTRESGANQLGLQDKLARSERGESAAVFATGMAAIHAAFFALLNPGDHVIVSNVVYMRTWELFASLLPTKLGVDVDFVDITDVEAVRAAVRPTTRLVHTEAIGNPDLRVADIRALADIAHAAGAVLTVDSTFTPPPLLRPLDHGADLVLHSLTKYFNGHGDAMGGAVIGADDLVHQIKAGPMHHVGGAISPFNAWLIMRGSITLPLRLRRQCETAQAVAEFLAEDPRVAHVAYPGLADDPHHALAAAQFGDLHGGVVSFALPGTHERRVRFVNDLRIITSAVSLGHDETLIAYEQYPPERAAAFAAPFQEHGLIRLAIGLESADDLIADLGAALTTACGSR</sequence>
<evidence type="ECO:0000256" key="4">
    <source>
        <dbReference type="RuleBase" id="RU362118"/>
    </source>
</evidence>
<proteinExistence type="inferred from homology"/>
<evidence type="ECO:0000313" key="6">
    <source>
        <dbReference type="EMBL" id="MFC7339829.1"/>
    </source>
</evidence>
<keyword evidence="7" id="KW-1185">Reference proteome</keyword>
<dbReference type="InterPro" id="IPR015421">
    <property type="entry name" value="PyrdxlP-dep_Trfase_major"/>
</dbReference>
<dbReference type="EMBL" id="JBHTCJ010000001">
    <property type="protein sequence ID" value="MFC7339829.1"/>
    <property type="molecule type" value="Genomic_DNA"/>
</dbReference>